<evidence type="ECO:0000313" key="8">
    <source>
        <dbReference type="EMBL" id="EYU42653.1"/>
    </source>
</evidence>
<dbReference type="InterPro" id="IPR044787">
    <property type="entry name" value="HHO5-like"/>
</dbReference>
<dbReference type="OrthoDB" id="1908613at2759"/>
<feature type="compositionally biased region" description="Polar residues" evidence="6">
    <location>
        <begin position="231"/>
        <end position="248"/>
    </location>
</feature>
<evidence type="ECO:0000256" key="4">
    <source>
        <dbReference type="ARBA" id="ARBA00023163"/>
    </source>
</evidence>
<feature type="compositionally biased region" description="Low complexity" evidence="6">
    <location>
        <begin position="326"/>
        <end position="338"/>
    </location>
</feature>
<dbReference type="PROSITE" id="PS51294">
    <property type="entry name" value="HTH_MYB"/>
    <property type="match status" value="1"/>
</dbReference>
<dbReference type="Pfam" id="PF26575">
    <property type="entry name" value="HHO5_N"/>
    <property type="match status" value="1"/>
</dbReference>
<dbReference type="STRING" id="4155.A0A022RSB1"/>
<protein>
    <recommendedName>
        <fullName evidence="7">HTH myb-type domain-containing protein</fullName>
    </recommendedName>
</protein>
<dbReference type="InterPro" id="IPR058673">
    <property type="entry name" value="HHO5-like_N"/>
</dbReference>
<evidence type="ECO:0000256" key="2">
    <source>
        <dbReference type="ARBA" id="ARBA00023015"/>
    </source>
</evidence>
<dbReference type="Proteomes" id="UP000030748">
    <property type="component" value="Unassembled WGS sequence"/>
</dbReference>
<keyword evidence="4" id="KW-0804">Transcription</keyword>
<dbReference type="InterPro" id="IPR006447">
    <property type="entry name" value="Myb_dom_plants"/>
</dbReference>
<dbReference type="OMA" id="SWGMQQK"/>
<dbReference type="GO" id="GO:0005634">
    <property type="term" value="C:nucleus"/>
    <property type="evidence" value="ECO:0007669"/>
    <property type="project" value="UniProtKB-SubCell"/>
</dbReference>
<feature type="domain" description="HTH myb-type" evidence="7">
    <location>
        <begin position="247"/>
        <end position="307"/>
    </location>
</feature>
<dbReference type="GO" id="GO:0003677">
    <property type="term" value="F:DNA binding"/>
    <property type="evidence" value="ECO:0007669"/>
    <property type="project" value="UniProtKB-KW"/>
</dbReference>
<dbReference type="InterPro" id="IPR017930">
    <property type="entry name" value="Myb_dom"/>
</dbReference>
<dbReference type="NCBIfam" id="TIGR01557">
    <property type="entry name" value="myb_SHAQKYF"/>
    <property type="match status" value="1"/>
</dbReference>
<proteinExistence type="predicted"/>
<evidence type="ECO:0000256" key="5">
    <source>
        <dbReference type="ARBA" id="ARBA00023242"/>
    </source>
</evidence>
<dbReference type="PANTHER" id="PTHR31003">
    <property type="entry name" value="MYB FAMILY TRANSCRIPTION FACTOR"/>
    <property type="match status" value="1"/>
</dbReference>
<feature type="compositionally biased region" description="Low complexity" evidence="6">
    <location>
        <begin position="214"/>
        <end position="230"/>
    </location>
</feature>
<dbReference type="eggNOG" id="ENOG502QWQD">
    <property type="taxonomic scope" value="Eukaryota"/>
</dbReference>
<feature type="region of interest" description="Disordered" evidence="6">
    <location>
        <begin position="326"/>
        <end position="346"/>
    </location>
</feature>
<sequence>MSSLIPPELTLDCGGASPETRVPTTTGNFLVGISSIQNSPEKISKLEDYVSRLDDEMKKIDAFKRELPLCMLLLNDGEFLFFLQFPHFTPHRNFFFSIAAIAKIKEELIQCRNSITEPIIEEFIPLKKSLPKKEDDKIDSVDKMNWMSSVQLWNSDNHPNTENKKKWGGVDLIKSGNNRTEGRAFSSFKRCADLPALSLATPEIKNSKKEEICSSDFSPKSSSSRSGSSSATNTDQSNSKSKLPNQTSRKQRRCWSPELHRRFISALEHLGGPQSATPKQIRDLMQVHGLTNDEVKSHLQKYRLLARKLAPKTNTLVGIGSLWMPQQQKESSKKSNSQFGSPVGPLLLASSSRVSSIVEEDDEKSEL</sequence>
<comment type="subcellular location">
    <subcellularLocation>
        <location evidence="1">Nucleus</location>
    </subcellularLocation>
</comment>
<evidence type="ECO:0000256" key="3">
    <source>
        <dbReference type="ARBA" id="ARBA00023125"/>
    </source>
</evidence>
<dbReference type="PANTHER" id="PTHR31003:SF3">
    <property type="entry name" value="HOMEODOMAIN-LIKE SUPERFAMILY PROTEIN-RELATED"/>
    <property type="match status" value="1"/>
</dbReference>
<evidence type="ECO:0000256" key="6">
    <source>
        <dbReference type="SAM" id="MobiDB-lite"/>
    </source>
</evidence>
<dbReference type="FunFam" id="1.10.10.60:FF:000002">
    <property type="entry name" value="Myb family transcription factor"/>
    <property type="match status" value="1"/>
</dbReference>
<keyword evidence="9" id="KW-1185">Reference proteome</keyword>
<dbReference type="PhylomeDB" id="A0A022RSB1"/>
<organism evidence="8 9">
    <name type="scientific">Erythranthe guttata</name>
    <name type="common">Yellow monkey flower</name>
    <name type="synonym">Mimulus guttatus</name>
    <dbReference type="NCBI Taxonomy" id="4155"/>
    <lineage>
        <taxon>Eukaryota</taxon>
        <taxon>Viridiplantae</taxon>
        <taxon>Streptophyta</taxon>
        <taxon>Embryophyta</taxon>
        <taxon>Tracheophyta</taxon>
        <taxon>Spermatophyta</taxon>
        <taxon>Magnoliopsida</taxon>
        <taxon>eudicotyledons</taxon>
        <taxon>Gunneridae</taxon>
        <taxon>Pentapetalae</taxon>
        <taxon>asterids</taxon>
        <taxon>lamiids</taxon>
        <taxon>Lamiales</taxon>
        <taxon>Phrymaceae</taxon>
        <taxon>Erythranthe</taxon>
    </lineage>
</organism>
<feature type="region of interest" description="Disordered" evidence="6">
    <location>
        <begin position="208"/>
        <end position="255"/>
    </location>
</feature>
<dbReference type="GO" id="GO:0003700">
    <property type="term" value="F:DNA-binding transcription factor activity"/>
    <property type="evidence" value="ECO:0007669"/>
    <property type="project" value="InterPro"/>
</dbReference>
<dbReference type="SUPFAM" id="SSF46689">
    <property type="entry name" value="Homeodomain-like"/>
    <property type="match status" value="1"/>
</dbReference>
<keyword evidence="2" id="KW-0805">Transcription regulation</keyword>
<gene>
    <name evidence="8" type="ORF">MIMGU_mgv1a008635mg</name>
</gene>
<evidence type="ECO:0000259" key="7">
    <source>
        <dbReference type="PROSITE" id="PS51294"/>
    </source>
</evidence>
<name>A0A022RSB1_ERYGU</name>
<evidence type="ECO:0000313" key="9">
    <source>
        <dbReference type="Proteomes" id="UP000030748"/>
    </source>
</evidence>
<dbReference type="InterPro" id="IPR001005">
    <property type="entry name" value="SANT/Myb"/>
</dbReference>
<dbReference type="Gene3D" id="1.10.10.60">
    <property type="entry name" value="Homeodomain-like"/>
    <property type="match status" value="1"/>
</dbReference>
<reference evidence="8 9" key="1">
    <citation type="journal article" date="2013" name="Proc. Natl. Acad. Sci. U.S.A.">
        <title>Fine-scale variation in meiotic recombination in Mimulus inferred from population shotgun sequencing.</title>
        <authorList>
            <person name="Hellsten U."/>
            <person name="Wright K.M."/>
            <person name="Jenkins J."/>
            <person name="Shu S."/>
            <person name="Yuan Y."/>
            <person name="Wessler S.R."/>
            <person name="Schmutz J."/>
            <person name="Willis J.H."/>
            <person name="Rokhsar D.S."/>
        </authorList>
    </citation>
    <scope>NUCLEOTIDE SEQUENCE [LARGE SCALE GENOMIC DNA]</scope>
    <source>
        <strain evidence="9">cv. DUN x IM62</strain>
    </source>
</reference>
<accession>A0A022RSB1</accession>
<dbReference type="AlphaFoldDB" id="A0A022RSB1"/>
<evidence type="ECO:0000256" key="1">
    <source>
        <dbReference type="ARBA" id="ARBA00004123"/>
    </source>
</evidence>
<keyword evidence="5" id="KW-0539">Nucleus</keyword>
<dbReference type="Pfam" id="PF00249">
    <property type="entry name" value="Myb_DNA-binding"/>
    <property type="match status" value="1"/>
</dbReference>
<dbReference type="InterPro" id="IPR009057">
    <property type="entry name" value="Homeodomain-like_sf"/>
</dbReference>
<dbReference type="EMBL" id="KI630281">
    <property type="protein sequence ID" value="EYU42653.1"/>
    <property type="molecule type" value="Genomic_DNA"/>
</dbReference>
<keyword evidence="3" id="KW-0238">DNA-binding</keyword>
<dbReference type="KEGG" id="egt:105952078"/>